<dbReference type="GO" id="GO:0046872">
    <property type="term" value="F:metal ion binding"/>
    <property type="evidence" value="ECO:0007669"/>
    <property type="project" value="UniProtKB-KW"/>
</dbReference>
<dbReference type="AlphaFoldDB" id="A0A7D8US31"/>
<name>A0A7D8US31_9HELO</name>
<evidence type="ECO:0000256" key="5">
    <source>
        <dbReference type="SAM" id="SignalP"/>
    </source>
</evidence>
<feature type="domain" description="Lipoxygenase" evidence="6">
    <location>
        <begin position="157"/>
        <end position="601"/>
    </location>
</feature>
<dbReference type="OrthoDB" id="407298at2759"/>
<reference evidence="7 8" key="1">
    <citation type="submission" date="2018-05" db="EMBL/GenBank/DDBJ databases">
        <title>Whole genome sequencing for identification of molecular markers to develop diagnostic detection tools for the regulated plant pathogen Lachnellula willkommii.</title>
        <authorList>
            <person name="Giroux E."/>
            <person name="Bilodeau G."/>
        </authorList>
    </citation>
    <scope>NUCLEOTIDE SEQUENCE [LARGE SCALE GENOMIC DNA]</scope>
    <source>
        <strain evidence="7 8">CBS 625.97</strain>
    </source>
</reference>
<feature type="signal peptide" evidence="5">
    <location>
        <begin position="1"/>
        <end position="19"/>
    </location>
</feature>
<evidence type="ECO:0000256" key="3">
    <source>
        <dbReference type="ARBA" id="ARBA00022964"/>
    </source>
</evidence>
<keyword evidence="2" id="KW-0479">Metal-binding</keyword>
<dbReference type="InterPro" id="IPR000907">
    <property type="entry name" value="LipOase"/>
</dbReference>
<dbReference type="Gene3D" id="3.10.450.60">
    <property type="match status" value="1"/>
</dbReference>
<dbReference type="GO" id="GO:0034440">
    <property type="term" value="P:lipid oxidation"/>
    <property type="evidence" value="ECO:0007669"/>
    <property type="project" value="InterPro"/>
</dbReference>
<protein>
    <recommendedName>
        <fullName evidence="1">Manganese lipoxygenase</fullName>
    </recommendedName>
</protein>
<keyword evidence="5" id="KW-0732">Signal</keyword>
<dbReference type="PROSITE" id="PS51393">
    <property type="entry name" value="LIPOXYGENASE_3"/>
    <property type="match status" value="1"/>
</dbReference>
<gene>
    <name evidence="7" type="ORF">LCER1_G005278</name>
</gene>
<dbReference type="EMBL" id="QGMG01000146">
    <property type="protein sequence ID" value="TVY56618.1"/>
    <property type="molecule type" value="Genomic_DNA"/>
</dbReference>
<comment type="caution">
    <text evidence="7">The sequence shown here is derived from an EMBL/GenBank/DDBJ whole genome shotgun (WGS) entry which is preliminary data.</text>
</comment>
<keyword evidence="4" id="KW-0560">Oxidoreductase</keyword>
<organism evidence="7 8">
    <name type="scientific">Lachnellula cervina</name>
    <dbReference type="NCBI Taxonomy" id="1316786"/>
    <lineage>
        <taxon>Eukaryota</taxon>
        <taxon>Fungi</taxon>
        <taxon>Dikarya</taxon>
        <taxon>Ascomycota</taxon>
        <taxon>Pezizomycotina</taxon>
        <taxon>Leotiomycetes</taxon>
        <taxon>Helotiales</taxon>
        <taxon>Lachnaceae</taxon>
        <taxon>Lachnellula</taxon>
    </lineage>
</organism>
<keyword evidence="3" id="KW-0223">Dioxygenase</keyword>
<dbReference type="GO" id="GO:0043651">
    <property type="term" value="P:linoleic acid metabolic process"/>
    <property type="evidence" value="ECO:0007669"/>
    <property type="project" value="UniProtKB-ARBA"/>
</dbReference>
<evidence type="ECO:0000256" key="1">
    <source>
        <dbReference type="ARBA" id="ARBA00021175"/>
    </source>
</evidence>
<dbReference type="InterPro" id="IPR013819">
    <property type="entry name" value="LipOase_C"/>
</dbReference>
<dbReference type="PANTHER" id="PTHR11771">
    <property type="entry name" value="LIPOXYGENASE"/>
    <property type="match status" value="1"/>
</dbReference>
<sequence>MLTSITWSFCLGLALEVSCAPSIHVPQALRRQSADNFTSYSIPPLESSGLNGTLRASAIKVKSDTFLYGPSIAGNTSFWPTGPLGKSIVTADFAALSVDEPLELKKIAADVAVVTATIEGAGGLKQLSDYELLYKNQWKESLPEGVDVGVVTNYTNDLFFSMERLSVNPYSIRRLNPSDTLAFPVDNGIATNITGITLSGLLKSGSLFYADYRDQATLESTGRFAAYCDAYFYIHPRSGDFLPLAIRTNTGSNLIYTPADTSNDWLLAKMMFNLNDFWHSQWYHLGATHNVLEIIWEAAYRTLSDDHPIMALLKRLSIRLFAYRVSAVTNLINKGGLIDKSFAFTGAAAGISTTKLYQSGAAGNFQSNYFYRNLESRGLYNNTFGPKIKCFPFLEDASVIHTSIQSVMTTFVDSYYTSPSSFQQDKELQAWIAEAKPAKIMDFPSSVDRQTLIDILTQFAYLGSAAHQTLNTNDLAEIKGTLPFHPASLYQTPPEKKGVPDLMPYLPPANASIQQLVLLGLFARPALVNSNVSLSQMFNDAPMLGKMNTKVADASATFEKEMLAQSKAIAARSFDKDGLSQGMPFIWRSLDPQRAPYYLTI</sequence>
<evidence type="ECO:0000313" key="8">
    <source>
        <dbReference type="Proteomes" id="UP000481288"/>
    </source>
</evidence>
<dbReference type="Proteomes" id="UP000481288">
    <property type="component" value="Unassembled WGS sequence"/>
</dbReference>
<dbReference type="Pfam" id="PF00305">
    <property type="entry name" value="Lipoxygenase"/>
    <property type="match status" value="1"/>
</dbReference>
<keyword evidence="8" id="KW-1185">Reference proteome</keyword>
<dbReference type="GO" id="GO:0050584">
    <property type="term" value="F:linoleate 11-lipoxygenase activity"/>
    <property type="evidence" value="ECO:0007669"/>
    <property type="project" value="UniProtKB-ARBA"/>
</dbReference>
<dbReference type="SUPFAM" id="SSF48484">
    <property type="entry name" value="Lipoxigenase"/>
    <property type="match status" value="1"/>
</dbReference>
<evidence type="ECO:0000256" key="4">
    <source>
        <dbReference type="ARBA" id="ARBA00023002"/>
    </source>
</evidence>
<evidence type="ECO:0000313" key="7">
    <source>
        <dbReference type="EMBL" id="TVY56618.1"/>
    </source>
</evidence>
<accession>A0A7D8US31</accession>
<proteinExistence type="predicted"/>
<dbReference type="Gene3D" id="1.20.245.10">
    <property type="entry name" value="Lipoxygenase-1, Domain 5"/>
    <property type="match status" value="1"/>
</dbReference>
<dbReference type="InterPro" id="IPR036226">
    <property type="entry name" value="LipOase_C_sf"/>
</dbReference>
<evidence type="ECO:0000259" key="6">
    <source>
        <dbReference type="PROSITE" id="PS51393"/>
    </source>
</evidence>
<evidence type="ECO:0000256" key="2">
    <source>
        <dbReference type="ARBA" id="ARBA00022723"/>
    </source>
</evidence>
<feature type="chain" id="PRO_5028910619" description="Manganese lipoxygenase" evidence="5">
    <location>
        <begin position="20"/>
        <end position="601"/>
    </location>
</feature>